<comment type="subcellular location">
    <subcellularLocation>
        <location evidence="1">Membrane</location>
        <topology evidence="1">Multi-pass membrane protein</topology>
    </subcellularLocation>
</comment>
<evidence type="ECO:0000256" key="11">
    <source>
        <dbReference type="SAM" id="Phobius"/>
    </source>
</evidence>
<evidence type="ECO:0000256" key="10">
    <source>
        <dbReference type="ARBA" id="ARBA00023201"/>
    </source>
</evidence>
<keyword evidence="8" id="KW-0406">Ion transport</keyword>
<dbReference type="Proteomes" id="UP001227101">
    <property type="component" value="Chromosome"/>
</dbReference>
<gene>
    <name evidence="13" type="ORF">QP939_27830</name>
</gene>
<keyword evidence="14" id="KW-1185">Reference proteome</keyword>
<dbReference type="InterPro" id="IPR006153">
    <property type="entry name" value="Cation/H_exchanger_TM"/>
</dbReference>
<keyword evidence="9 11" id="KW-0472">Membrane</keyword>
<keyword evidence="6 11" id="KW-1133">Transmembrane helix</keyword>
<dbReference type="InterPro" id="IPR038770">
    <property type="entry name" value="Na+/solute_symporter_sf"/>
</dbReference>
<evidence type="ECO:0000256" key="1">
    <source>
        <dbReference type="ARBA" id="ARBA00004141"/>
    </source>
</evidence>
<evidence type="ECO:0000256" key="7">
    <source>
        <dbReference type="ARBA" id="ARBA00023053"/>
    </source>
</evidence>
<feature type="domain" description="Cation/H+ exchanger transmembrane" evidence="12">
    <location>
        <begin position="27"/>
        <end position="411"/>
    </location>
</feature>
<feature type="transmembrane region" description="Helical" evidence="11">
    <location>
        <begin position="113"/>
        <end position="136"/>
    </location>
</feature>
<protein>
    <submittedName>
        <fullName evidence="13">Cation:proton antiporter</fullName>
    </submittedName>
</protein>
<feature type="transmembrane region" description="Helical" evidence="11">
    <location>
        <begin position="148"/>
        <end position="167"/>
    </location>
</feature>
<dbReference type="PANTHER" id="PTHR43562:SF3">
    <property type="entry name" value="SODIUM ION_PROTON EXCHANGER (EUROFUNG)"/>
    <property type="match status" value="1"/>
</dbReference>
<keyword evidence="3" id="KW-0813">Transport</keyword>
<evidence type="ECO:0000313" key="14">
    <source>
        <dbReference type="Proteomes" id="UP001227101"/>
    </source>
</evidence>
<dbReference type="Pfam" id="PF00999">
    <property type="entry name" value="Na_H_Exchanger"/>
    <property type="match status" value="1"/>
</dbReference>
<feature type="transmembrane region" description="Helical" evidence="11">
    <location>
        <begin position="392"/>
        <end position="412"/>
    </location>
</feature>
<accession>A0ABY8X8N2</accession>
<dbReference type="PRINTS" id="PR01035">
    <property type="entry name" value="TCRTETA"/>
</dbReference>
<evidence type="ECO:0000256" key="5">
    <source>
        <dbReference type="ARBA" id="ARBA00022692"/>
    </source>
</evidence>
<dbReference type="EMBL" id="CP127173">
    <property type="protein sequence ID" value="WIV52764.1"/>
    <property type="molecule type" value="Genomic_DNA"/>
</dbReference>
<dbReference type="Gene3D" id="1.20.1530.20">
    <property type="match status" value="1"/>
</dbReference>
<keyword evidence="4" id="KW-0050">Antiport</keyword>
<feature type="transmembrane region" description="Helical" evidence="11">
    <location>
        <begin position="79"/>
        <end position="101"/>
    </location>
</feature>
<feature type="transmembrane region" description="Helical" evidence="11">
    <location>
        <begin position="250"/>
        <end position="267"/>
    </location>
</feature>
<evidence type="ECO:0000256" key="4">
    <source>
        <dbReference type="ARBA" id="ARBA00022449"/>
    </source>
</evidence>
<evidence type="ECO:0000256" key="3">
    <source>
        <dbReference type="ARBA" id="ARBA00022448"/>
    </source>
</evidence>
<evidence type="ECO:0000313" key="13">
    <source>
        <dbReference type="EMBL" id="WIV52764.1"/>
    </source>
</evidence>
<feature type="transmembrane region" description="Helical" evidence="11">
    <location>
        <begin position="39"/>
        <end position="59"/>
    </location>
</feature>
<feature type="transmembrane region" description="Helical" evidence="11">
    <location>
        <begin position="331"/>
        <end position="351"/>
    </location>
</feature>
<evidence type="ECO:0000256" key="8">
    <source>
        <dbReference type="ARBA" id="ARBA00023065"/>
    </source>
</evidence>
<proteinExistence type="inferred from homology"/>
<keyword evidence="10" id="KW-0739">Sodium transport</keyword>
<organism evidence="13 14">
    <name type="scientific">Amycolatopsis nalaikhensis</name>
    <dbReference type="NCBI Taxonomy" id="715472"/>
    <lineage>
        <taxon>Bacteria</taxon>
        <taxon>Bacillati</taxon>
        <taxon>Actinomycetota</taxon>
        <taxon>Actinomycetes</taxon>
        <taxon>Pseudonocardiales</taxon>
        <taxon>Pseudonocardiaceae</taxon>
        <taxon>Amycolatopsis</taxon>
    </lineage>
</organism>
<keyword evidence="5 11" id="KW-0812">Transmembrane</keyword>
<evidence type="ECO:0000256" key="9">
    <source>
        <dbReference type="ARBA" id="ARBA00023136"/>
    </source>
</evidence>
<comment type="similarity">
    <text evidence="2">Belongs to the monovalent cation:proton antiporter 2 (CPA2) transporter (TC 2.A.37) family.</text>
</comment>
<reference evidence="13 14" key="1">
    <citation type="submission" date="2023-06" db="EMBL/GenBank/DDBJ databases">
        <authorList>
            <person name="Oyuntsetseg B."/>
            <person name="Kim S.B."/>
        </authorList>
    </citation>
    <scope>NUCLEOTIDE SEQUENCE [LARGE SCALE GENOMIC DNA]</scope>
    <source>
        <strain evidence="13 14">2-2</strain>
    </source>
</reference>
<name>A0ABY8X8N2_9PSEU</name>
<evidence type="ECO:0000256" key="2">
    <source>
        <dbReference type="ARBA" id="ARBA00005551"/>
    </source>
</evidence>
<evidence type="ECO:0000256" key="6">
    <source>
        <dbReference type="ARBA" id="ARBA00022989"/>
    </source>
</evidence>
<feature type="transmembrane region" description="Helical" evidence="11">
    <location>
        <begin position="301"/>
        <end position="319"/>
    </location>
</feature>
<dbReference type="PANTHER" id="PTHR43562">
    <property type="entry name" value="NAPA-TYPE SODIUM/HYDROGEN ANTIPORTER"/>
    <property type="match status" value="1"/>
</dbReference>
<sequence length="458" mass="47915">MHLAAPVAPIAPHPLLLFLLGMLVLLTTAKLLGRLGERFGLPSVVGELVTGMLLGPSLLGHLAPAVSNWLLPTQPAEQIHLLDAVGQLAVLLLVGVTGTHLDTRILRRQGRTAATVSLFGLLLPLGLGIALGFVLPGSLLGSGNSSRWVFALFIGVAMCVTAIPVIAKTLTDMRLLHRNIGQLTLAAGMVDDAVGWLLLSVVSAAATVGVTAGIVSLSVGYLIGFVALAGTVGRVAVRKLMDLAARRPEPGPAVGMAVIILLAFGAATQSLGMEPVFGAFVGGILIAQSRSAQPKLAPLRTVVLSVLAPLFLATAGLRMDLTALWHPTTAWAALALLALAIVGKFVGAYTGARVSKLSRWEGLALGAGMNSRGVIEVIVALTGLRLGVLNTATYTMVVLVAIVTSVMAPPLLRLSMRRVARTEDERLRLLDHEDWLGHRLSTEDTPRSTPDIVRREAA</sequence>
<feature type="transmembrane region" description="Helical" evidence="11">
    <location>
        <begin position="15"/>
        <end position="32"/>
    </location>
</feature>
<keyword evidence="7" id="KW-0915">Sodium</keyword>
<dbReference type="RefSeq" id="WP_285449167.1">
    <property type="nucleotide sequence ID" value="NZ_CP127173.1"/>
</dbReference>
<dbReference type="InterPro" id="IPR001958">
    <property type="entry name" value="Tet-R_TetA/multi-R_MdtG-like"/>
</dbReference>
<evidence type="ECO:0000259" key="12">
    <source>
        <dbReference type="Pfam" id="PF00999"/>
    </source>
</evidence>